<dbReference type="GeneID" id="109252875"/>
<evidence type="ECO:0000256" key="4">
    <source>
        <dbReference type="SAM" id="Phobius"/>
    </source>
</evidence>
<accession>A0A9V1EGJ9</accession>
<dbReference type="RefSeq" id="XP_019280887.2">
    <property type="nucleotide sequence ID" value="XM_019425342.2"/>
</dbReference>
<protein>
    <submittedName>
        <fullName evidence="8">Izumo sperm-egg fusion protein 1-like isoform X1</fullName>
    </submittedName>
</protein>
<organism evidence="7 8">
    <name type="scientific">Panthera pardus</name>
    <name type="common">Leopard</name>
    <name type="synonym">Felis pardus</name>
    <dbReference type="NCBI Taxonomy" id="9691"/>
    <lineage>
        <taxon>Eukaryota</taxon>
        <taxon>Metazoa</taxon>
        <taxon>Chordata</taxon>
        <taxon>Craniata</taxon>
        <taxon>Vertebrata</taxon>
        <taxon>Euteleostomi</taxon>
        <taxon>Mammalia</taxon>
        <taxon>Eutheria</taxon>
        <taxon>Laurasiatheria</taxon>
        <taxon>Carnivora</taxon>
        <taxon>Feliformia</taxon>
        <taxon>Felidae</taxon>
        <taxon>Pantherinae</taxon>
        <taxon>Panthera</taxon>
    </lineage>
</organism>
<name>A0A9V1EGJ9_PANPR</name>
<evidence type="ECO:0000256" key="2">
    <source>
        <dbReference type="ARBA" id="ARBA00022729"/>
    </source>
</evidence>
<dbReference type="GO" id="GO:0086080">
    <property type="term" value="F:protein binding involved in heterotypic cell-cell adhesion"/>
    <property type="evidence" value="ECO:0007669"/>
    <property type="project" value="TreeGrafter"/>
</dbReference>
<evidence type="ECO:0000313" key="7">
    <source>
        <dbReference type="Proteomes" id="UP001165780"/>
    </source>
</evidence>
<reference evidence="8" key="1">
    <citation type="submission" date="2025-08" db="UniProtKB">
        <authorList>
            <consortium name="RefSeq"/>
        </authorList>
    </citation>
    <scope>IDENTIFICATION</scope>
    <source>
        <tissue evidence="8">Whole blood</tissue>
    </source>
</reference>
<dbReference type="SMART" id="SM00409">
    <property type="entry name" value="IG"/>
    <property type="match status" value="1"/>
</dbReference>
<dbReference type="GO" id="GO:0005102">
    <property type="term" value="F:signaling receptor binding"/>
    <property type="evidence" value="ECO:0007669"/>
    <property type="project" value="InterPro"/>
</dbReference>
<feature type="compositionally biased region" description="Low complexity" evidence="3">
    <location>
        <begin position="274"/>
        <end position="303"/>
    </location>
</feature>
<feature type="transmembrane region" description="Helical" evidence="4">
    <location>
        <begin position="338"/>
        <end position="360"/>
    </location>
</feature>
<dbReference type="GO" id="GO:0005886">
    <property type="term" value="C:plasma membrane"/>
    <property type="evidence" value="ECO:0007669"/>
    <property type="project" value="TreeGrafter"/>
</dbReference>
<proteinExistence type="inferred from homology"/>
<feature type="compositionally biased region" description="Low complexity" evidence="3">
    <location>
        <begin position="390"/>
        <end position="406"/>
    </location>
</feature>
<dbReference type="InterPro" id="IPR032699">
    <property type="entry name" value="Izumo-Ig"/>
</dbReference>
<dbReference type="InterPro" id="IPR003599">
    <property type="entry name" value="Ig_sub"/>
</dbReference>
<dbReference type="PANTHER" id="PTHR35540">
    <property type="entry name" value="IZUMO SPERM-EGG FUSION PROTEIN 1"/>
    <property type="match status" value="1"/>
</dbReference>
<dbReference type="InterPro" id="IPR029389">
    <property type="entry name" value="IZUMO"/>
</dbReference>
<dbReference type="Proteomes" id="UP001165780">
    <property type="component" value="Unplaced"/>
</dbReference>
<dbReference type="SUPFAM" id="SSF48726">
    <property type="entry name" value="Immunoglobulin"/>
    <property type="match status" value="1"/>
</dbReference>
<sequence>MGPQVALLVAALAGCLLLARSCITCDERVVKQLDALEKEYLRTHLAPGRQREVMEKIRDTVDSFKDLPDIQSTFNGAVDEATMKMAASSFLRSMKLITNRGLRDDTFVKEFSAMLTREKETFRRDVARFHGGEDSCPNKCGVLLRLLRWCDSCLLHTYPCRKSTDCGVRQINVHEKEDLVLDCELDWHKIATGATGYSFYRVRGSKADSLLYMGKWPTLTKQLVRPADAGTYRCALGTPGVSLFSAIRFEVTVLPRKIISAMVTSSKSATIGAQSPTIGTQSPTTGTQSPTTGTQSPTIGTQSPAIRTEAEEEIWDDLSPTLEPSECSKPENVQTGRLIGLLLWCFFLLIIGFFTGVLCFRSGMVIDSIKSRFRTDKAAAPQDQLPQGWLSQSQLSHDQLSQSPLSETQVPKAEKLPEE</sequence>
<evidence type="ECO:0000256" key="3">
    <source>
        <dbReference type="SAM" id="MobiDB-lite"/>
    </source>
</evidence>
<dbReference type="GO" id="GO:0007342">
    <property type="term" value="P:fusion of sperm to egg plasma membrane involved in single fertilization"/>
    <property type="evidence" value="ECO:0007669"/>
    <property type="project" value="InterPro"/>
</dbReference>
<keyword evidence="4" id="KW-0472">Membrane</keyword>
<feature type="domain" description="Immunoglobulin" evidence="6">
    <location>
        <begin position="168"/>
        <end position="252"/>
    </location>
</feature>
<dbReference type="InterPro" id="IPR032700">
    <property type="entry name" value="IZUMO1"/>
</dbReference>
<dbReference type="GO" id="GO:0035036">
    <property type="term" value="P:sperm-egg recognition"/>
    <property type="evidence" value="ECO:0007669"/>
    <property type="project" value="InterPro"/>
</dbReference>
<evidence type="ECO:0000256" key="5">
    <source>
        <dbReference type="SAM" id="SignalP"/>
    </source>
</evidence>
<dbReference type="InterPro" id="IPR036179">
    <property type="entry name" value="Ig-like_dom_sf"/>
</dbReference>
<dbReference type="Pfam" id="PF15005">
    <property type="entry name" value="IZUMO"/>
    <property type="match status" value="1"/>
</dbReference>
<keyword evidence="7" id="KW-1185">Reference proteome</keyword>
<keyword evidence="2 5" id="KW-0732">Signal</keyword>
<dbReference type="AlphaFoldDB" id="A0A9V1EGJ9"/>
<evidence type="ECO:0000259" key="6">
    <source>
        <dbReference type="SMART" id="SM00409"/>
    </source>
</evidence>
<feature type="region of interest" description="Disordered" evidence="3">
    <location>
        <begin position="380"/>
        <end position="419"/>
    </location>
</feature>
<feature type="region of interest" description="Disordered" evidence="3">
    <location>
        <begin position="272"/>
        <end position="304"/>
    </location>
</feature>
<dbReference type="PANTHER" id="PTHR35540:SF1">
    <property type="entry name" value="IZUMO SPERM-EGG FUSION PROTEIN 1"/>
    <property type="match status" value="1"/>
</dbReference>
<dbReference type="KEGG" id="ppad:109252875"/>
<gene>
    <name evidence="8" type="primary">LOC109252875</name>
</gene>
<evidence type="ECO:0000313" key="8">
    <source>
        <dbReference type="RefSeq" id="XP_019280887.2"/>
    </source>
</evidence>
<feature type="chain" id="PRO_5040740297" evidence="5">
    <location>
        <begin position="22"/>
        <end position="419"/>
    </location>
</feature>
<dbReference type="GO" id="GO:0002080">
    <property type="term" value="C:acrosomal membrane"/>
    <property type="evidence" value="ECO:0007669"/>
    <property type="project" value="TreeGrafter"/>
</dbReference>
<comment type="similarity">
    <text evidence="1">Belongs to the Izumo family.</text>
</comment>
<feature type="signal peptide" evidence="5">
    <location>
        <begin position="1"/>
        <end position="21"/>
    </location>
</feature>
<keyword evidence="4" id="KW-0812">Transmembrane</keyword>
<dbReference type="Pfam" id="PF16706">
    <property type="entry name" value="Izumo-Ig"/>
    <property type="match status" value="1"/>
</dbReference>
<evidence type="ECO:0000256" key="1">
    <source>
        <dbReference type="ARBA" id="ARBA00009633"/>
    </source>
</evidence>
<keyword evidence="4" id="KW-1133">Transmembrane helix</keyword>